<gene>
    <name evidence="7" type="ORF">P0Y56_16195</name>
</gene>
<dbReference type="AlphaFoldDB" id="A0AAJ5X641"/>
<accession>A0AAJ5X641</accession>
<dbReference type="InterPro" id="IPR036271">
    <property type="entry name" value="Tet_transcr_reg_TetR-rel_C_sf"/>
</dbReference>
<evidence type="ECO:0000313" key="8">
    <source>
        <dbReference type="Proteomes" id="UP001218362"/>
    </source>
</evidence>
<dbReference type="SUPFAM" id="SSF48498">
    <property type="entry name" value="Tetracyclin repressor-like, C-terminal domain"/>
    <property type="match status" value="1"/>
</dbReference>
<evidence type="ECO:0000256" key="5">
    <source>
        <dbReference type="PROSITE-ProRule" id="PRU00335"/>
    </source>
</evidence>
<keyword evidence="3 5" id="KW-0238">DNA-binding</keyword>
<evidence type="ECO:0000256" key="4">
    <source>
        <dbReference type="ARBA" id="ARBA00023163"/>
    </source>
</evidence>
<dbReference type="Pfam" id="PF00440">
    <property type="entry name" value="TetR_N"/>
    <property type="match status" value="1"/>
</dbReference>
<organism evidence="7 8">
    <name type="scientific">Candidatus Andeanibacterium colombiense</name>
    <dbReference type="NCBI Taxonomy" id="3121345"/>
    <lineage>
        <taxon>Bacteria</taxon>
        <taxon>Pseudomonadati</taxon>
        <taxon>Pseudomonadota</taxon>
        <taxon>Alphaproteobacteria</taxon>
        <taxon>Sphingomonadales</taxon>
        <taxon>Sphingomonadaceae</taxon>
        <taxon>Candidatus Andeanibacterium</taxon>
    </lineage>
</organism>
<evidence type="ECO:0000259" key="6">
    <source>
        <dbReference type="PROSITE" id="PS50977"/>
    </source>
</evidence>
<keyword evidence="2" id="KW-0805">Transcription regulation</keyword>
<sequence length="201" mass="22992">MTQKTASKRQHPDDRRKELLDAAKACLARLGPRATTGREICRQAGVSHGLLRHYFDNADTLLRETYRTMCDEFLTRFEQELAAPSTDPWETMDRFFAVLFSEEWASSDMLGAWAAFWTLVHSREDIAEVGESYNRRLSVLLDRALALLPRDPAGIARADAAAILSAVMDGLWLDYCLSPTRLTRERAFQLYRITLRRIAPR</sequence>
<dbReference type="GO" id="GO:0000976">
    <property type="term" value="F:transcription cis-regulatory region binding"/>
    <property type="evidence" value="ECO:0007669"/>
    <property type="project" value="TreeGrafter"/>
</dbReference>
<dbReference type="PROSITE" id="PS50977">
    <property type="entry name" value="HTH_TETR_2"/>
    <property type="match status" value="1"/>
</dbReference>
<feature type="DNA-binding region" description="H-T-H motif" evidence="5">
    <location>
        <begin position="36"/>
        <end position="55"/>
    </location>
</feature>
<dbReference type="InterPro" id="IPR050109">
    <property type="entry name" value="HTH-type_TetR-like_transc_reg"/>
</dbReference>
<feature type="domain" description="HTH tetR-type" evidence="6">
    <location>
        <begin position="13"/>
        <end position="73"/>
    </location>
</feature>
<dbReference type="SUPFAM" id="SSF46689">
    <property type="entry name" value="Homeodomain-like"/>
    <property type="match status" value="1"/>
</dbReference>
<dbReference type="EMBL" id="CP119316">
    <property type="protein sequence ID" value="WEK46527.1"/>
    <property type="molecule type" value="Genomic_DNA"/>
</dbReference>
<dbReference type="InterPro" id="IPR009057">
    <property type="entry name" value="Homeodomain-like_sf"/>
</dbReference>
<dbReference type="PANTHER" id="PTHR30055:SF234">
    <property type="entry name" value="HTH-TYPE TRANSCRIPTIONAL REGULATOR BETI"/>
    <property type="match status" value="1"/>
</dbReference>
<dbReference type="InterPro" id="IPR039538">
    <property type="entry name" value="BetI_C"/>
</dbReference>
<dbReference type="KEGG" id="acob:P0Y56_16195"/>
<proteinExistence type="predicted"/>
<keyword evidence="4" id="KW-0804">Transcription</keyword>
<evidence type="ECO:0000256" key="3">
    <source>
        <dbReference type="ARBA" id="ARBA00023125"/>
    </source>
</evidence>
<dbReference type="InterPro" id="IPR001647">
    <property type="entry name" value="HTH_TetR"/>
</dbReference>
<evidence type="ECO:0000256" key="2">
    <source>
        <dbReference type="ARBA" id="ARBA00023015"/>
    </source>
</evidence>
<name>A0AAJ5X641_9SPHN</name>
<evidence type="ECO:0000256" key="1">
    <source>
        <dbReference type="ARBA" id="ARBA00022491"/>
    </source>
</evidence>
<dbReference type="Gene3D" id="1.10.357.10">
    <property type="entry name" value="Tetracycline Repressor, domain 2"/>
    <property type="match status" value="1"/>
</dbReference>
<evidence type="ECO:0000313" key="7">
    <source>
        <dbReference type="EMBL" id="WEK46527.1"/>
    </source>
</evidence>
<keyword evidence="1" id="KW-0678">Repressor</keyword>
<protein>
    <submittedName>
        <fullName evidence="7">TetR family transcriptional regulator C-terminal domain-containing protein</fullName>
    </submittedName>
</protein>
<dbReference type="Proteomes" id="UP001218362">
    <property type="component" value="Chromosome"/>
</dbReference>
<reference evidence="7" key="1">
    <citation type="submission" date="2023-03" db="EMBL/GenBank/DDBJ databases">
        <title>Andean soil-derived lignocellulolytic bacterial consortium as a source of novel taxa and putative plastic-active enzymes.</title>
        <authorList>
            <person name="Diaz-Garcia L."/>
            <person name="Chuvochina M."/>
            <person name="Feuerriegel G."/>
            <person name="Bunk B."/>
            <person name="Sproer C."/>
            <person name="Streit W.R."/>
            <person name="Rodriguez L.M."/>
            <person name="Overmann J."/>
            <person name="Jimenez D.J."/>
        </authorList>
    </citation>
    <scope>NUCLEOTIDE SEQUENCE</scope>
    <source>
        <strain evidence="7">MAG 26</strain>
    </source>
</reference>
<dbReference type="Pfam" id="PF13977">
    <property type="entry name" value="TetR_C_6"/>
    <property type="match status" value="1"/>
</dbReference>
<dbReference type="PANTHER" id="PTHR30055">
    <property type="entry name" value="HTH-TYPE TRANSCRIPTIONAL REGULATOR RUTR"/>
    <property type="match status" value="1"/>
</dbReference>
<dbReference type="GO" id="GO:0003700">
    <property type="term" value="F:DNA-binding transcription factor activity"/>
    <property type="evidence" value="ECO:0007669"/>
    <property type="project" value="TreeGrafter"/>
</dbReference>